<dbReference type="AlphaFoldDB" id="A0A538TXV5"/>
<gene>
    <name evidence="1" type="ORF">E6K80_14170</name>
</gene>
<protein>
    <submittedName>
        <fullName evidence="1">Uncharacterized protein</fullName>
    </submittedName>
</protein>
<organism evidence="1 2">
    <name type="scientific">Eiseniibacteriota bacterium</name>
    <dbReference type="NCBI Taxonomy" id="2212470"/>
    <lineage>
        <taxon>Bacteria</taxon>
        <taxon>Candidatus Eiseniibacteriota</taxon>
    </lineage>
</organism>
<sequence length="286" mass="30511">MLHRLVWLGVPLAVIVTGCLSHPTRPAPRPINSTVHLELAETLPSAQGTLRLRLRTEREYGCSNVALATSLARAPGSFQLTLLGVRNPGVCLTGLGPATAEVDLGHLTAGEYTLRFILNGAAIESRLLVTAGAYRIVGGNTASFTIDHSTLRRVPERMAWGWIGYADAAGQAAAKDFLDGLRAAGAEAHVFASGRYAPVIQPGVNEVFHIDARGRLVLGGTLGFVHLEPYVFRYAGDDEVLRGLVRATGEQHPGAVYVLLDTGNGIQLMSWTLAGSTRARRASDRS</sequence>
<reference evidence="1 2" key="1">
    <citation type="journal article" date="2019" name="Nat. Microbiol.">
        <title>Mediterranean grassland soil C-N compound turnover is dependent on rainfall and depth, and is mediated by genomically divergent microorganisms.</title>
        <authorList>
            <person name="Diamond S."/>
            <person name="Andeer P.F."/>
            <person name="Li Z."/>
            <person name="Crits-Christoph A."/>
            <person name="Burstein D."/>
            <person name="Anantharaman K."/>
            <person name="Lane K.R."/>
            <person name="Thomas B.C."/>
            <person name="Pan C."/>
            <person name="Northen T.R."/>
            <person name="Banfield J.F."/>
        </authorList>
    </citation>
    <scope>NUCLEOTIDE SEQUENCE [LARGE SCALE GENOMIC DNA]</scope>
    <source>
        <strain evidence="1">WS_10</strain>
    </source>
</reference>
<accession>A0A538TXV5</accession>
<evidence type="ECO:0000313" key="1">
    <source>
        <dbReference type="EMBL" id="TMQ68475.1"/>
    </source>
</evidence>
<evidence type="ECO:0000313" key="2">
    <source>
        <dbReference type="Proteomes" id="UP000319836"/>
    </source>
</evidence>
<dbReference type="Proteomes" id="UP000319836">
    <property type="component" value="Unassembled WGS sequence"/>
</dbReference>
<dbReference type="EMBL" id="VBPA01000400">
    <property type="protein sequence ID" value="TMQ68475.1"/>
    <property type="molecule type" value="Genomic_DNA"/>
</dbReference>
<name>A0A538TXV5_UNCEI</name>
<proteinExistence type="predicted"/>
<dbReference type="PROSITE" id="PS51257">
    <property type="entry name" value="PROKAR_LIPOPROTEIN"/>
    <property type="match status" value="1"/>
</dbReference>
<comment type="caution">
    <text evidence="1">The sequence shown here is derived from an EMBL/GenBank/DDBJ whole genome shotgun (WGS) entry which is preliminary data.</text>
</comment>